<dbReference type="GO" id="GO:0016301">
    <property type="term" value="F:kinase activity"/>
    <property type="evidence" value="ECO:0007669"/>
    <property type="project" value="UniProtKB-KW"/>
</dbReference>
<dbReference type="AlphaFoldDB" id="A0A5P8JU99"/>
<evidence type="ECO:0000313" key="9">
    <source>
        <dbReference type="EMBL" id="QFQ92845.1"/>
    </source>
</evidence>
<dbReference type="InterPro" id="IPR010737">
    <property type="entry name" value="4-carb_acid_sugar_kinase_N"/>
</dbReference>
<evidence type="ECO:0000256" key="4">
    <source>
        <dbReference type="ARBA" id="ARBA00022777"/>
    </source>
</evidence>
<keyword evidence="2" id="KW-0808">Transferase</keyword>
<evidence type="ECO:0000259" key="7">
    <source>
        <dbReference type="Pfam" id="PF07005"/>
    </source>
</evidence>
<sequence length="422" mass="45164">MVVVTLKDYLIIADDFTGANDTGVQLANLGVPVHVEFAVSQLHQGSTVLDTETRNDSVTQAASKMAAVLPQIPWGQFDTVVKKVDSTLRGNISTEVRALAEAYQPDIVAFAPALPDLDRTVVNGVLRVNGKRAMKTDFAKDPMKPILTDQVTTLLQQAFPELGVAHYSLAQIRATGFTLGKAAYCSFDAENNQDLARVVSALKATGKKVLWVGSAGLTTAIMMQAFNVLPALALIGSVSEVTRAQLHAAEDNGVHLVNIPIYEAYANQTYAPYVDEALAAFAQGRDVILMSSASYQRSELDKTIKILSAHQLEADKINELTQAVLSGICRKVLQRVKVAGLFVSGGETAKGLLRIGKATGAKVLTEIAPGIPLLEIAHGDFTGMRVITKAGAFGNKDLIVYAFKKLKSRSRLDVQATASQEG</sequence>
<proteinExistence type="inferred from homology"/>
<dbReference type="InterPro" id="IPR031475">
    <property type="entry name" value="NBD_C"/>
</dbReference>
<feature type="domain" description="Four-carbon acid sugar kinase nucleotide binding" evidence="8">
    <location>
        <begin position="232"/>
        <end position="398"/>
    </location>
</feature>
<organism evidence="9 10">
    <name type="scientific">Lacticaseibacillus manihotivorans</name>
    <dbReference type="NCBI Taxonomy" id="88233"/>
    <lineage>
        <taxon>Bacteria</taxon>
        <taxon>Bacillati</taxon>
        <taxon>Bacillota</taxon>
        <taxon>Bacilli</taxon>
        <taxon>Lactobacillales</taxon>
        <taxon>Lactobacillaceae</taxon>
        <taxon>Lacticaseibacillus</taxon>
    </lineage>
</organism>
<evidence type="ECO:0000313" key="10">
    <source>
        <dbReference type="Proteomes" id="UP000388452"/>
    </source>
</evidence>
<dbReference type="InterPro" id="IPR037051">
    <property type="entry name" value="4-carb_acid_sugar_kinase_N_sf"/>
</dbReference>
<keyword evidence="3" id="KW-0547">Nucleotide-binding</keyword>
<evidence type="ECO:0000256" key="5">
    <source>
        <dbReference type="ARBA" id="ARBA00022840"/>
    </source>
</evidence>
<dbReference type="Gene3D" id="3.40.50.10840">
    <property type="entry name" value="Putative sugar-binding, N-terminal domain"/>
    <property type="match status" value="1"/>
</dbReference>
<keyword evidence="5" id="KW-0067">ATP-binding</keyword>
<reference evidence="9 10" key="1">
    <citation type="submission" date="2019-10" db="EMBL/GenBank/DDBJ databases">
        <title>Genome sequencing of Lactobacillus manihotivorans.</title>
        <authorList>
            <person name="Kim K."/>
        </authorList>
    </citation>
    <scope>NUCLEOTIDE SEQUENCE [LARGE SCALE GENOMIC DNA]</scope>
    <source>
        <strain evidence="9 10">LM010</strain>
    </source>
</reference>
<dbReference type="InterPro" id="IPR042213">
    <property type="entry name" value="NBD_C_sf"/>
</dbReference>
<dbReference type="GO" id="GO:0005524">
    <property type="term" value="F:ATP binding"/>
    <property type="evidence" value="ECO:0007669"/>
    <property type="project" value="UniProtKB-KW"/>
</dbReference>
<dbReference type="SUPFAM" id="SSF142764">
    <property type="entry name" value="YgbK-like"/>
    <property type="match status" value="1"/>
</dbReference>
<evidence type="ECO:0000256" key="2">
    <source>
        <dbReference type="ARBA" id="ARBA00022679"/>
    </source>
</evidence>
<comment type="similarity">
    <text evidence="1">Belongs to the four-carbon acid sugar kinase family.</text>
</comment>
<name>A0A5P8JU99_9LACO</name>
<keyword evidence="6" id="KW-0119">Carbohydrate metabolism</keyword>
<keyword evidence="4" id="KW-0418">Kinase</keyword>
<feature type="domain" description="Four-carbon acid sugar kinase N-terminal" evidence="7">
    <location>
        <begin position="10"/>
        <end position="220"/>
    </location>
</feature>
<evidence type="ECO:0008006" key="11">
    <source>
        <dbReference type="Google" id="ProtNLM"/>
    </source>
</evidence>
<dbReference type="Pfam" id="PF17042">
    <property type="entry name" value="NBD_C"/>
    <property type="match status" value="1"/>
</dbReference>
<dbReference type="EMBL" id="CP045068">
    <property type="protein sequence ID" value="QFQ92845.1"/>
    <property type="molecule type" value="Genomic_DNA"/>
</dbReference>
<dbReference type="Proteomes" id="UP000388452">
    <property type="component" value="Chromosome"/>
</dbReference>
<accession>A0A5P8JU99</accession>
<dbReference type="Gene3D" id="3.40.980.20">
    <property type="entry name" value="Four-carbon acid sugar kinase, nucleotide binding domain"/>
    <property type="match status" value="1"/>
</dbReference>
<dbReference type="Pfam" id="PF07005">
    <property type="entry name" value="SBD_N"/>
    <property type="match status" value="1"/>
</dbReference>
<evidence type="ECO:0000256" key="6">
    <source>
        <dbReference type="ARBA" id="ARBA00023277"/>
    </source>
</evidence>
<evidence type="ECO:0000259" key="8">
    <source>
        <dbReference type="Pfam" id="PF17042"/>
    </source>
</evidence>
<gene>
    <name evidence="9" type="ORF">LM010_16240</name>
</gene>
<protein>
    <recommendedName>
        <fullName evidence="11">Four-carbon acid sugar kinase family protein</fullName>
    </recommendedName>
</protein>
<evidence type="ECO:0000256" key="1">
    <source>
        <dbReference type="ARBA" id="ARBA00005715"/>
    </source>
</evidence>
<evidence type="ECO:0000256" key="3">
    <source>
        <dbReference type="ARBA" id="ARBA00022741"/>
    </source>
</evidence>